<organism evidence="3 4">
    <name type="scientific">Cylindrotheca closterium</name>
    <dbReference type="NCBI Taxonomy" id="2856"/>
    <lineage>
        <taxon>Eukaryota</taxon>
        <taxon>Sar</taxon>
        <taxon>Stramenopiles</taxon>
        <taxon>Ochrophyta</taxon>
        <taxon>Bacillariophyta</taxon>
        <taxon>Bacillariophyceae</taxon>
        <taxon>Bacillariophycidae</taxon>
        <taxon>Bacillariales</taxon>
        <taxon>Bacillariaceae</taxon>
        <taxon>Cylindrotheca</taxon>
    </lineage>
</organism>
<feature type="domain" description="PDZ" evidence="1">
    <location>
        <begin position="19"/>
        <end position="79"/>
    </location>
</feature>
<dbReference type="Pfam" id="PF00650">
    <property type="entry name" value="CRAL_TRIO"/>
    <property type="match status" value="1"/>
</dbReference>
<dbReference type="PROSITE" id="PS50106">
    <property type="entry name" value="PDZ"/>
    <property type="match status" value="1"/>
</dbReference>
<reference evidence="3" key="1">
    <citation type="submission" date="2023-08" db="EMBL/GenBank/DDBJ databases">
        <authorList>
            <person name="Audoor S."/>
            <person name="Bilcke G."/>
        </authorList>
    </citation>
    <scope>NUCLEOTIDE SEQUENCE</scope>
</reference>
<dbReference type="Gene3D" id="3.40.525.10">
    <property type="entry name" value="CRAL-TRIO lipid binding domain"/>
    <property type="match status" value="1"/>
</dbReference>
<dbReference type="PANTHER" id="PTHR46277">
    <property type="entry name" value="OS03G0850700 PROTEIN"/>
    <property type="match status" value="1"/>
</dbReference>
<accession>A0AAD2CBS5</accession>
<dbReference type="InterPro" id="IPR036034">
    <property type="entry name" value="PDZ_sf"/>
</dbReference>
<name>A0AAD2CBS5_9STRA</name>
<proteinExistence type="predicted"/>
<dbReference type="InterPro" id="IPR001251">
    <property type="entry name" value="CRAL-TRIO_dom"/>
</dbReference>
<evidence type="ECO:0000313" key="4">
    <source>
        <dbReference type="Proteomes" id="UP001295423"/>
    </source>
</evidence>
<evidence type="ECO:0000313" key="3">
    <source>
        <dbReference type="EMBL" id="CAJ1899543.1"/>
    </source>
</evidence>
<dbReference type="AlphaFoldDB" id="A0AAD2CBS5"/>
<gene>
    <name evidence="3" type="ORF">CYCCA115_LOCUS280</name>
</gene>
<evidence type="ECO:0000259" key="1">
    <source>
        <dbReference type="PROSITE" id="PS50106"/>
    </source>
</evidence>
<dbReference type="InterPro" id="IPR036865">
    <property type="entry name" value="CRAL-TRIO_dom_sf"/>
</dbReference>
<dbReference type="PANTHER" id="PTHR46277:SF3">
    <property type="entry name" value="BINDING PROTEIN, PUTATIVE-RELATED"/>
    <property type="match status" value="1"/>
</dbReference>
<dbReference type="Proteomes" id="UP001295423">
    <property type="component" value="Unassembled WGS sequence"/>
</dbReference>
<evidence type="ECO:0000259" key="2">
    <source>
        <dbReference type="PROSITE" id="PS50191"/>
    </source>
</evidence>
<dbReference type="PROSITE" id="PS50191">
    <property type="entry name" value="CRAL_TRIO"/>
    <property type="match status" value="1"/>
</dbReference>
<comment type="caution">
    <text evidence="3">The sequence shown here is derived from an EMBL/GenBank/DDBJ whole genome shotgun (WGS) entry which is preliminary data.</text>
</comment>
<sequence length="364" mass="40552">MAMNPVFHSTSSEKPKLLTISFKDDPQGSLGAQLINCDKGEAFEMFSPGFAQIGRLLEGATVARKCGVNVGDCIVAVNGSGYRRFAADFKEEELENLSGDSHMSNDNNVFTAGTGEAYLALLAKIKFIKSMGDPPLALSLERYGWDAKINSWPRFLEARDGDVPNAMKMMQEHEQWKTGIFPIDLTRDGVQEVLRLKAVAEIDLDVMETQVPTVYVNFSKLQSVDSISPDDVCKAFIVFTEMMLARGKDPRNPKANQFIDLSGVTISSGFRVDMLKKIYNLFEPNYPETLQKMVMYPVSNMLAKTARTLLNFVNEKTQRKFVITNSLAVVCEELGWDQREVESCGGVTEFMHKHEKAGSALILE</sequence>
<dbReference type="EMBL" id="CAKOGP040000001">
    <property type="protein sequence ID" value="CAJ1899543.1"/>
    <property type="molecule type" value="Genomic_DNA"/>
</dbReference>
<dbReference type="SUPFAM" id="SSF52087">
    <property type="entry name" value="CRAL/TRIO domain"/>
    <property type="match status" value="1"/>
</dbReference>
<protein>
    <recommendedName>
        <fullName evidence="5">CRAL-TRIO domain-containing protein</fullName>
    </recommendedName>
</protein>
<evidence type="ECO:0008006" key="5">
    <source>
        <dbReference type="Google" id="ProtNLM"/>
    </source>
</evidence>
<dbReference type="SUPFAM" id="SSF50156">
    <property type="entry name" value="PDZ domain-like"/>
    <property type="match status" value="1"/>
</dbReference>
<dbReference type="InterPro" id="IPR001478">
    <property type="entry name" value="PDZ"/>
</dbReference>
<keyword evidence="4" id="KW-1185">Reference proteome</keyword>
<dbReference type="CDD" id="cd00170">
    <property type="entry name" value="SEC14"/>
    <property type="match status" value="1"/>
</dbReference>
<feature type="domain" description="CRAL-TRIO" evidence="2">
    <location>
        <begin position="212"/>
        <end position="352"/>
    </location>
</feature>